<dbReference type="GO" id="GO:1901135">
    <property type="term" value="P:carbohydrate derivative metabolic process"/>
    <property type="evidence" value="ECO:0007669"/>
    <property type="project" value="InterPro"/>
</dbReference>
<dbReference type="InterPro" id="IPR000281">
    <property type="entry name" value="HTH_RpiR"/>
</dbReference>
<feature type="domain" description="HTH rpiR-type" evidence="4">
    <location>
        <begin position="7"/>
        <end position="83"/>
    </location>
</feature>
<dbReference type="PANTHER" id="PTHR30514:SF10">
    <property type="entry name" value="MURR_RPIR FAMILY TRANSCRIPTIONAL REGULATOR"/>
    <property type="match status" value="1"/>
</dbReference>
<dbReference type="Proteomes" id="UP000215509">
    <property type="component" value="Unassembled WGS sequence"/>
</dbReference>
<dbReference type="Gene3D" id="1.10.10.10">
    <property type="entry name" value="Winged helix-like DNA-binding domain superfamily/Winged helix DNA-binding domain"/>
    <property type="match status" value="1"/>
</dbReference>
<dbReference type="Gene3D" id="3.40.50.10490">
    <property type="entry name" value="Glucose-6-phosphate isomerase like protein, domain 1"/>
    <property type="match status" value="1"/>
</dbReference>
<dbReference type="CDD" id="cd05013">
    <property type="entry name" value="SIS_RpiR"/>
    <property type="match status" value="1"/>
</dbReference>
<evidence type="ECO:0000259" key="4">
    <source>
        <dbReference type="PROSITE" id="PS51071"/>
    </source>
</evidence>
<dbReference type="AlphaFoldDB" id="A0A229UPC8"/>
<evidence type="ECO:0000256" key="1">
    <source>
        <dbReference type="ARBA" id="ARBA00023015"/>
    </source>
</evidence>
<dbReference type="InterPro" id="IPR009057">
    <property type="entry name" value="Homeodomain-like_sf"/>
</dbReference>
<keyword evidence="3" id="KW-0804">Transcription</keyword>
<evidence type="ECO:0000259" key="5">
    <source>
        <dbReference type="PROSITE" id="PS51464"/>
    </source>
</evidence>
<dbReference type="GO" id="GO:0003677">
    <property type="term" value="F:DNA binding"/>
    <property type="evidence" value="ECO:0007669"/>
    <property type="project" value="UniProtKB-KW"/>
</dbReference>
<dbReference type="EMBL" id="NMQW01000023">
    <property type="protein sequence ID" value="OXM85075.1"/>
    <property type="molecule type" value="Genomic_DNA"/>
</dbReference>
<dbReference type="GO" id="GO:0097367">
    <property type="term" value="F:carbohydrate derivative binding"/>
    <property type="evidence" value="ECO:0007669"/>
    <property type="project" value="InterPro"/>
</dbReference>
<dbReference type="Pfam" id="PF01418">
    <property type="entry name" value="HTH_6"/>
    <property type="match status" value="1"/>
</dbReference>
<keyword evidence="2" id="KW-0238">DNA-binding</keyword>
<dbReference type="PROSITE" id="PS51071">
    <property type="entry name" value="HTH_RPIR"/>
    <property type="match status" value="1"/>
</dbReference>
<sequence>MNRPLPSGGLAQLRSSYPGLSPKLQGIADHILQNPQDVVHLSISELAEVTHCAEATIFRLCRQLGYKGYQDLKIALASELVKQPMQNIHEEVQPGDEMLTVAQKVFNANLLGITDTLQVLDEGSLTEAVRLLNAAKKVLFYAVGGSAPIADDAYHKFIRAGLNCISQTDTHLQVMTAALLDSECVVVGISHSGSNKDMLQAFEIAKSNGARTIAITSYNKSPLAQLADVKLYTSTRETSFRTEAISARIAQLCIMDALYVGLSLLRPAETLDNLQKIREVISDKRI</sequence>
<dbReference type="RefSeq" id="WP_094015838.1">
    <property type="nucleotide sequence ID" value="NZ_NMQW01000023.1"/>
</dbReference>
<dbReference type="InterPro" id="IPR035472">
    <property type="entry name" value="RpiR-like_SIS"/>
</dbReference>
<evidence type="ECO:0000313" key="7">
    <source>
        <dbReference type="Proteomes" id="UP000215509"/>
    </source>
</evidence>
<dbReference type="GO" id="GO:0003700">
    <property type="term" value="F:DNA-binding transcription factor activity"/>
    <property type="evidence" value="ECO:0007669"/>
    <property type="project" value="InterPro"/>
</dbReference>
<evidence type="ECO:0000256" key="3">
    <source>
        <dbReference type="ARBA" id="ARBA00023163"/>
    </source>
</evidence>
<dbReference type="OrthoDB" id="3684496at2"/>
<dbReference type="Pfam" id="PF01380">
    <property type="entry name" value="SIS"/>
    <property type="match status" value="1"/>
</dbReference>
<dbReference type="PROSITE" id="PS51464">
    <property type="entry name" value="SIS"/>
    <property type="match status" value="1"/>
</dbReference>
<dbReference type="InterPro" id="IPR036388">
    <property type="entry name" value="WH-like_DNA-bd_sf"/>
</dbReference>
<dbReference type="PANTHER" id="PTHR30514">
    <property type="entry name" value="GLUCOKINASE"/>
    <property type="match status" value="1"/>
</dbReference>
<dbReference type="SUPFAM" id="SSF53697">
    <property type="entry name" value="SIS domain"/>
    <property type="match status" value="1"/>
</dbReference>
<dbReference type="InterPro" id="IPR046348">
    <property type="entry name" value="SIS_dom_sf"/>
</dbReference>
<protein>
    <submittedName>
        <fullName evidence="6">RpiR family transcriptional regulator</fullName>
    </submittedName>
</protein>
<reference evidence="6 7" key="1">
    <citation type="submission" date="2017-07" db="EMBL/GenBank/DDBJ databases">
        <title>Genome sequencing and assembly of Paenibacillus rigui.</title>
        <authorList>
            <person name="Mayilraj S."/>
        </authorList>
    </citation>
    <scope>NUCLEOTIDE SEQUENCE [LARGE SCALE GENOMIC DNA]</scope>
    <source>
        <strain evidence="6 7">JCM 16352</strain>
    </source>
</reference>
<evidence type="ECO:0000313" key="6">
    <source>
        <dbReference type="EMBL" id="OXM85075.1"/>
    </source>
</evidence>
<feature type="domain" description="SIS" evidence="5">
    <location>
        <begin position="128"/>
        <end position="268"/>
    </location>
</feature>
<keyword evidence="7" id="KW-1185">Reference proteome</keyword>
<keyword evidence="1" id="KW-0805">Transcription regulation</keyword>
<dbReference type="SUPFAM" id="SSF46689">
    <property type="entry name" value="Homeodomain-like"/>
    <property type="match status" value="1"/>
</dbReference>
<dbReference type="InterPro" id="IPR001347">
    <property type="entry name" value="SIS_dom"/>
</dbReference>
<gene>
    <name evidence="6" type="ORF">CF651_15795</name>
</gene>
<accession>A0A229UPC8</accession>
<name>A0A229UPC8_9BACL</name>
<organism evidence="6 7">
    <name type="scientific">Paenibacillus rigui</name>
    <dbReference type="NCBI Taxonomy" id="554312"/>
    <lineage>
        <taxon>Bacteria</taxon>
        <taxon>Bacillati</taxon>
        <taxon>Bacillota</taxon>
        <taxon>Bacilli</taxon>
        <taxon>Bacillales</taxon>
        <taxon>Paenibacillaceae</taxon>
        <taxon>Paenibacillus</taxon>
    </lineage>
</organism>
<dbReference type="InterPro" id="IPR047640">
    <property type="entry name" value="RpiR-like"/>
</dbReference>
<evidence type="ECO:0000256" key="2">
    <source>
        <dbReference type="ARBA" id="ARBA00023125"/>
    </source>
</evidence>
<proteinExistence type="predicted"/>
<comment type="caution">
    <text evidence="6">The sequence shown here is derived from an EMBL/GenBank/DDBJ whole genome shotgun (WGS) entry which is preliminary data.</text>
</comment>